<keyword evidence="2" id="KW-1185">Reference proteome</keyword>
<gene>
    <name evidence="1" type="ORF">GXM_01293</name>
</gene>
<evidence type="ECO:0000313" key="1">
    <source>
        <dbReference type="EMBL" id="QFS43820.1"/>
    </source>
</evidence>
<name>A0A5P8VTV9_9NOSO</name>
<accession>A0A5P8VTV9</accession>
<evidence type="ECO:0000313" key="2">
    <source>
        <dbReference type="Proteomes" id="UP000326678"/>
    </source>
</evidence>
<protein>
    <submittedName>
        <fullName evidence="1">Uncharacterized protein</fullName>
    </submittedName>
</protein>
<dbReference type="Proteomes" id="UP000326678">
    <property type="component" value="Chromosome Gxm1"/>
</dbReference>
<organism evidence="1 2">
    <name type="scientific">Nostoc sphaeroides CCNUC1</name>
    <dbReference type="NCBI Taxonomy" id="2653204"/>
    <lineage>
        <taxon>Bacteria</taxon>
        <taxon>Bacillati</taxon>
        <taxon>Cyanobacteriota</taxon>
        <taxon>Cyanophyceae</taxon>
        <taxon>Nostocales</taxon>
        <taxon>Nostocaceae</taxon>
        <taxon>Nostoc</taxon>
    </lineage>
</organism>
<reference evidence="1 2" key="1">
    <citation type="submission" date="2019-10" db="EMBL/GenBank/DDBJ databases">
        <title>Genomic and transcriptomic insights into the perfect genentic adaptation of a filamentous nitrogen-fixing cyanobacterium to rice fields.</title>
        <authorList>
            <person name="Chen Z."/>
        </authorList>
    </citation>
    <scope>NUCLEOTIDE SEQUENCE [LARGE SCALE GENOMIC DNA]</scope>
    <source>
        <strain evidence="1">CCNUC1</strain>
    </source>
</reference>
<dbReference type="EMBL" id="CP045226">
    <property type="protein sequence ID" value="QFS43820.1"/>
    <property type="molecule type" value="Genomic_DNA"/>
</dbReference>
<proteinExistence type="predicted"/>
<dbReference type="AlphaFoldDB" id="A0A5P8VTV9"/>
<sequence>MEFGAWSLEFGVISCLLDYLLNSNNPTPPKLCFAFPPRCFGEGIKGWGAMTVGIATNYADFILLNYNSQD</sequence>
<dbReference type="KEGG" id="nsh:GXM_01293"/>